<dbReference type="RefSeq" id="WP_404825201.1">
    <property type="nucleotide sequence ID" value="NZ_CP004353.1"/>
</dbReference>
<feature type="transmembrane region" description="Helical" evidence="8">
    <location>
        <begin position="220"/>
        <end position="245"/>
    </location>
</feature>
<dbReference type="KEGG" id="cvt:B843_12400"/>
<dbReference type="InterPro" id="IPR011701">
    <property type="entry name" value="MFS"/>
</dbReference>
<feature type="transmembrane region" description="Helical" evidence="8">
    <location>
        <begin position="91"/>
        <end position="110"/>
    </location>
</feature>
<feature type="transmembrane region" description="Helical" evidence="8">
    <location>
        <begin position="291"/>
        <end position="311"/>
    </location>
</feature>
<sequence>MGYMSTSASSLPPGLRKGEPAYTKAVIATLIAGLATFNALYNTQAILPTLVTAFGIDAATAALTVSAATGMLAVCIVPASIISEKLGRGRVLIVSALLATLCGLVIPWSPTVGVLIALRALQGAFLAGVPAVAMTWLSEEIDPRDLTAAMGVYIAGNSVGGITGRLIPAVGLEFTTWRGAMLLSAVPALIFAVLMAYLLPKQRRFRPRPISPRREFTAMVSHWSNPLLAANFFIGFAALGAFVSLYNYLGFRLIHDFGLSSALVGVLFLMYFAGTWSATRAGKWTARIGRGNLVLAAAAAMGLGALLVLWHNLPLTLIGLFVFTAAFFLLHSLASSWVGVLATANRAEGASMYLFCYYVGSSVVGWLSGIVFGHVGWHGFVLWDVGWTVLLVALAAFLRARTKRAK</sequence>
<evidence type="ECO:0000313" key="10">
    <source>
        <dbReference type="EMBL" id="AHI23856.1"/>
    </source>
</evidence>
<comment type="similarity">
    <text evidence="2">Belongs to the major facilitator superfamily.</text>
</comment>
<keyword evidence="7 8" id="KW-0472">Membrane</keyword>
<feature type="transmembrane region" description="Helical" evidence="8">
    <location>
        <begin position="380"/>
        <end position="398"/>
    </location>
</feature>
<dbReference type="Gene3D" id="1.20.1250.20">
    <property type="entry name" value="MFS general substrate transporter like domains"/>
    <property type="match status" value="1"/>
</dbReference>
<feature type="transmembrane region" description="Helical" evidence="8">
    <location>
        <begin position="354"/>
        <end position="374"/>
    </location>
</feature>
<keyword evidence="6 8" id="KW-1133">Transmembrane helix</keyword>
<dbReference type="InterPro" id="IPR036259">
    <property type="entry name" value="MFS_trans_sf"/>
</dbReference>
<evidence type="ECO:0000259" key="9">
    <source>
        <dbReference type="PROSITE" id="PS50850"/>
    </source>
</evidence>
<dbReference type="GO" id="GO:0022857">
    <property type="term" value="F:transmembrane transporter activity"/>
    <property type="evidence" value="ECO:0007669"/>
    <property type="project" value="InterPro"/>
</dbReference>
<dbReference type="PANTHER" id="PTHR43271:SF1">
    <property type="entry name" value="INNER MEMBRANE TRANSPORT PROTEIN YNFM"/>
    <property type="match status" value="1"/>
</dbReference>
<feature type="transmembrane region" description="Helical" evidence="8">
    <location>
        <begin position="257"/>
        <end position="279"/>
    </location>
</feature>
<feature type="transmembrane region" description="Helical" evidence="8">
    <location>
        <begin position="116"/>
        <end position="137"/>
    </location>
</feature>
<evidence type="ECO:0000256" key="7">
    <source>
        <dbReference type="ARBA" id="ARBA00023136"/>
    </source>
</evidence>
<evidence type="ECO:0000256" key="3">
    <source>
        <dbReference type="ARBA" id="ARBA00022448"/>
    </source>
</evidence>
<gene>
    <name evidence="10" type="ORF">B843_12400</name>
</gene>
<keyword evidence="4" id="KW-1003">Cell membrane</keyword>
<evidence type="ECO:0000313" key="11">
    <source>
        <dbReference type="Proteomes" id="UP000019222"/>
    </source>
</evidence>
<accession>W5Y3Q2</accession>
<feature type="domain" description="Major facilitator superfamily (MFS) profile" evidence="9">
    <location>
        <begin position="21"/>
        <end position="404"/>
    </location>
</feature>
<organism evidence="10 11">
    <name type="scientific">Corynebacterium vitaeruminis DSM 20294</name>
    <dbReference type="NCBI Taxonomy" id="1224164"/>
    <lineage>
        <taxon>Bacteria</taxon>
        <taxon>Bacillati</taxon>
        <taxon>Actinomycetota</taxon>
        <taxon>Actinomycetes</taxon>
        <taxon>Mycobacteriales</taxon>
        <taxon>Corynebacteriaceae</taxon>
        <taxon>Corynebacterium</taxon>
    </lineage>
</organism>
<evidence type="ECO:0000256" key="2">
    <source>
        <dbReference type="ARBA" id="ARBA00008335"/>
    </source>
</evidence>
<dbReference type="InterPro" id="IPR020846">
    <property type="entry name" value="MFS_dom"/>
</dbReference>
<dbReference type="GO" id="GO:0005886">
    <property type="term" value="C:plasma membrane"/>
    <property type="evidence" value="ECO:0007669"/>
    <property type="project" value="UniProtKB-SubCell"/>
</dbReference>
<feature type="transmembrane region" description="Helical" evidence="8">
    <location>
        <begin position="21"/>
        <end position="41"/>
    </location>
</feature>
<feature type="transmembrane region" description="Helical" evidence="8">
    <location>
        <begin position="179"/>
        <end position="199"/>
    </location>
</feature>
<feature type="transmembrane region" description="Helical" evidence="8">
    <location>
        <begin position="317"/>
        <end position="342"/>
    </location>
</feature>
<evidence type="ECO:0000256" key="8">
    <source>
        <dbReference type="SAM" id="Phobius"/>
    </source>
</evidence>
<dbReference type="PATRIC" id="fig|1224164.3.peg.2503"/>
<dbReference type="eggNOG" id="COG2814">
    <property type="taxonomic scope" value="Bacteria"/>
</dbReference>
<dbReference type="STRING" id="1224164.B843_12400"/>
<dbReference type="CDD" id="cd17324">
    <property type="entry name" value="MFS_NepI_like"/>
    <property type="match status" value="1"/>
</dbReference>
<dbReference type="HOGENOM" id="CLU_001265_19_3_11"/>
<protein>
    <recommendedName>
        <fullName evidence="9">Major facilitator superfamily (MFS) profile domain-containing protein</fullName>
    </recommendedName>
</protein>
<dbReference type="AlphaFoldDB" id="W5Y3Q2"/>
<keyword evidence="5 8" id="KW-0812">Transmembrane</keyword>
<evidence type="ECO:0000256" key="6">
    <source>
        <dbReference type="ARBA" id="ARBA00022989"/>
    </source>
</evidence>
<feature type="transmembrane region" description="Helical" evidence="8">
    <location>
        <begin position="53"/>
        <end position="79"/>
    </location>
</feature>
<dbReference type="Proteomes" id="UP000019222">
    <property type="component" value="Chromosome"/>
</dbReference>
<name>W5Y3Q2_9CORY</name>
<reference evidence="10 11" key="1">
    <citation type="submission" date="2013-02" db="EMBL/GenBank/DDBJ databases">
        <title>The complete genome sequence of Corynebacterium vitaeruminis DSM 20294.</title>
        <authorList>
            <person name="Ruckert C."/>
            <person name="Albersmeier A."/>
            <person name="Kalinowski J."/>
        </authorList>
    </citation>
    <scope>NUCLEOTIDE SEQUENCE [LARGE SCALE GENOMIC DNA]</scope>
    <source>
        <strain evidence="11">ATCC 10234</strain>
    </source>
</reference>
<evidence type="ECO:0000256" key="4">
    <source>
        <dbReference type="ARBA" id="ARBA00022475"/>
    </source>
</evidence>
<dbReference type="PANTHER" id="PTHR43271">
    <property type="entry name" value="BLL2771 PROTEIN"/>
    <property type="match status" value="1"/>
</dbReference>
<evidence type="ECO:0000256" key="1">
    <source>
        <dbReference type="ARBA" id="ARBA00004651"/>
    </source>
</evidence>
<dbReference type="Pfam" id="PF07690">
    <property type="entry name" value="MFS_1"/>
    <property type="match status" value="1"/>
</dbReference>
<dbReference type="PROSITE" id="PS50850">
    <property type="entry name" value="MFS"/>
    <property type="match status" value="1"/>
</dbReference>
<dbReference type="SUPFAM" id="SSF103473">
    <property type="entry name" value="MFS general substrate transporter"/>
    <property type="match status" value="1"/>
</dbReference>
<keyword evidence="11" id="KW-1185">Reference proteome</keyword>
<feature type="transmembrane region" description="Helical" evidence="8">
    <location>
        <begin position="149"/>
        <end position="167"/>
    </location>
</feature>
<evidence type="ECO:0000256" key="5">
    <source>
        <dbReference type="ARBA" id="ARBA00022692"/>
    </source>
</evidence>
<proteinExistence type="inferred from homology"/>
<keyword evidence="3" id="KW-0813">Transport</keyword>
<comment type="subcellular location">
    <subcellularLocation>
        <location evidence="1">Cell membrane</location>
        <topology evidence="1">Multi-pass membrane protein</topology>
    </subcellularLocation>
</comment>
<dbReference type="EMBL" id="CP004353">
    <property type="protein sequence ID" value="AHI23856.1"/>
    <property type="molecule type" value="Genomic_DNA"/>
</dbReference>